<evidence type="ECO:0000313" key="3">
    <source>
        <dbReference type="Proteomes" id="UP000541444"/>
    </source>
</evidence>
<feature type="non-terminal residue" evidence="2">
    <location>
        <position position="1"/>
    </location>
</feature>
<gene>
    <name evidence="2" type="ORF">GIB67_004237</name>
</gene>
<keyword evidence="1" id="KW-1133">Transmembrane helix</keyword>
<name>A0A7J7MQU9_9MAGN</name>
<keyword evidence="1" id="KW-0472">Membrane</keyword>
<reference evidence="2 3" key="1">
    <citation type="journal article" date="2020" name="IScience">
        <title>Genome Sequencing of the Endangered Kingdonia uniflora (Circaeasteraceae, Ranunculales) Reveals Potential Mechanisms of Evolutionary Specialization.</title>
        <authorList>
            <person name="Sun Y."/>
            <person name="Deng T."/>
            <person name="Zhang A."/>
            <person name="Moore M.J."/>
            <person name="Landis J.B."/>
            <person name="Lin N."/>
            <person name="Zhang H."/>
            <person name="Zhang X."/>
            <person name="Huang J."/>
            <person name="Zhang X."/>
            <person name="Sun H."/>
            <person name="Wang H."/>
        </authorList>
    </citation>
    <scope>NUCLEOTIDE SEQUENCE [LARGE SCALE GENOMIC DNA]</scope>
    <source>
        <strain evidence="2">TB1705</strain>
        <tissue evidence="2">Leaf</tissue>
    </source>
</reference>
<proteinExistence type="predicted"/>
<sequence length="88" mass="10296">CRCRIRVRGVGHGDPKICKNGDTAIKILFLIFYYAYVGYLTYLTHLCVNLRHIFTTNNKQVPTLMGYINLWVNLRLITLMGYILYYTS</sequence>
<keyword evidence="3" id="KW-1185">Reference proteome</keyword>
<dbReference type="AlphaFoldDB" id="A0A7J7MQU9"/>
<feature type="transmembrane region" description="Helical" evidence="1">
    <location>
        <begin position="64"/>
        <end position="85"/>
    </location>
</feature>
<feature type="transmembrane region" description="Helical" evidence="1">
    <location>
        <begin position="24"/>
        <end position="44"/>
    </location>
</feature>
<evidence type="ECO:0000256" key="1">
    <source>
        <dbReference type="SAM" id="Phobius"/>
    </source>
</evidence>
<organism evidence="2 3">
    <name type="scientific">Kingdonia uniflora</name>
    <dbReference type="NCBI Taxonomy" id="39325"/>
    <lineage>
        <taxon>Eukaryota</taxon>
        <taxon>Viridiplantae</taxon>
        <taxon>Streptophyta</taxon>
        <taxon>Embryophyta</taxon>
        <taxon>Tracheophyta</taxon>
        <taxon>Spermatophyta</taxon>
        <taxon>Magnoliopsida</taxon>
        <taxon>Ranunculales</taxon>
        <taxon>Circaeasteraceae</taxon>
        <taxon>Kingdonia</taxon>
    </lineage>
</organism>
<dbReference type="EMBL" id="JACGCM010001275">
    <property type="protein sequence ID" value="KAF6157299.1"/>
    <property type="molecule type" value="Genomic_DNA"/>
</dbReference>
<keyword evidence="1" id="KW-0812">Transmembrane</keyword>
<evidence type="ECO:0000313" key="2">
    <source>
        <dbReference type="EMBL" id="KAF6157299.1"/>
    </source>
</evidence>
<dbReference type="Proteomes" id="UP000541444">
    <property type="component" value="Unassembled WGS sequence"/>
</dbReference>
<accession>A0A7J7MQU9</accession>
<comment type="caution">
    <text evidence="2">The sequence shown here is derived from an EMBL/GenBank/DDBJ whole genome shotgun (WGS) entry which is preliminary data.</text>
</comment>
<protein>
    <submittedName>
        <fullName evidence="2">Uncharacterized protein</fullName>
    </submittedName>
</protein>